<dbReference type="Proteomes" id="UP000033867">
    <property type="component" value="Unassembled WGS sequence"/>
</dbReference>
<dbReference type="InterPro" id="IPR020084">
    <property type="entry name" value="NUDIX_hydrolase_CS"/>
</dbReference>
<dbReference type="SUPFAM" id="SSF55811">
    <property type="entry name" value="Nudix"/>
    <property type="match status" value="1"/>
</dbReference>
<feature type="domain" description="Nudix hydrolase" evidence="3">
    <location>
        <begin position="40"/>
        <end position="170"/>
    </location>
</feature>
<dbReference type="AlphaFoldDB" id="A0A0G1BFM2"/>
<evidence type="ECO:0000256" key="2">
    <source>
        <dbReference type="ARBA" id="ARBA00022801"/>
    </source>
</evidence>
<evidence type="ECO:0000313" key="5">
    <source>
        <dbReference type="Proteomes" id="UP000033867"/>
    </source>
</evidence>
<evidence type="ECO:0000313" key="4">
    <source>
        <dbReference type="EMBL" id="KKS72185.1"/>
    </source>
</evidence>
<gene>
    <name evidence="4" type="ORF">UV42_C0012G0012</name>
</gene>
<dbReference type="CDD" id="cd03424">
    <property type="entry name" value="NUDIX_ADPRase_Nudt5_UGPPase_Nudt14"/>
    <property type="match status" value="1"/>
</dbReference>
<comment type="cofactor">
    <cofactor evidence="1">
        <name>Mg(2+)</name>
        <dbReference type="ChEBI" id="CHEBI:18420"/>
    </cofactor>
</comment>
<proteinExistence type="predicted"/>
<dbReference type="PROSITE" id="PS00893">
    <property type="entry name" value="NUDIX_BOX"/>
    <property type="match status" value="1"/>
</dbReference>
<evidence type="ECO:0000256" key="1">
    <source>
        <dbReference type="ARBA" id="ARBA00001946"/>
    </source>
</evidence>
<dbReference type="PATRIC" id="fig|1619052.3.peg.292"/>
<keyword evidence="2 4" id="KW-0378">Hydrolase</keyword>
<dbReference type="InterPro" id="IPR015797">
    <property type="entry name" value="NUDIX_hydrolase-like_dom_sf"/>
</dbReference>
<sequence>MKTTKWLQLSREEVFHSPFLNVYHDQVRVPNGTTRDYFLTEKSDIVIVVATTSDGQVMLIDEYKYAANSHMLVLPAGHVETDEDPIETAKRELLEETGYTGEEYTYIGRLYESPVQDLHKVFVVKVNNVVKKINPQYEPTEDITTHPISLETLKDHIISGKIVSCSTLGALAVTGLI</sequence>
<dbReference type="InterPro" id="IPR000086">
    <property type="entry name" value="NUDIX_hydrolase_dom"/>
</dbReference>
<dbReference type="PROSITE" id="PS51462">
    <property type="entry name" value="NUDIX"/>
    <property type="match status" value="1"/>
</dbReference>
<comment type="caution">
    <text evidence="4">The sequence shown here is derived from an EMBL/GenBank/DDBJ whole genome shotgun (WGS) entry which is preliminary data.</text>
</comment>
<dbReference type="EMBL" id="LCEK01000012">
    <property type="protein sequence ID" value="KKS72185.1"/>
    <property type="molecule type" value="Genomic_DNA"/>
</dbReference>
<accession>A0A0G1BFM2</accession>
<dbReference type="Gene3D" id="3.90.79.10">
    <property type="entry name" value="Nucleoside Triphosphate Pyrophosphohydrolase"/>
    <property type="match status" value="1"/>
</dbReference>
<dbReference type="Pfam" id="PF00293">
    <property type="entry name" value="NUDIX"/>
    <property type="match status" value="1"/>
</dbReference>
<reference evidence="4 5" key="1">
    <citation type="journal article" date="2015" name="Nature">
        <title>rRNA introns, odd ribosomes, and small enigmatic genomes across a large radiation of phyla.</title>
        <authorList>
            <person name="Brown C.T."/>
            <person name="Hug L.A."/>
            <person name="Thomas B.C."/>
            <person name="Sharon I."/>
            <person name="Castelle C.J."/>
            <person name="Singh A."/>
            <person name="Wilkins M.J."/>
            <person name="Williams K.H."/>
            <person name="Banfield J.F."/>
        </authorList>
    </citation>
    <scope>NUCLEOTIDE SEQUENCE [LARGE SCALE GENOMIC DNA]</scope>
</reference>
<protein>
    <submittedName>
        <fullName evidence="4">NUDIX hydrolase</fullName>
    </submittedName>
</protein>
<organism evidence="4 5">
    <name type="scientific">Candidatus Magasanikbacteria bacterium GW2011_GWE2_42_7</name>
    <dbReference type="NCBI Taxonomy" id="1619052"/>
    <lineage>
        <taxon>Bacteria</taxon>
        <taxon>Candidatus Magasanikiibacteriota</taxon>
    </lineage>
</organism>
<dbReference type="PANTHER" id="PTHR11839:SF18">
    <property type="entry name" value="NUDIX HYDROLASE DOMAIN-CONTAINING PROTEIN"/>
    <property type="match status" value="1"/>
</dbReference>
<evidence type="ECO:0000259" key="3">
    <source>
        <dbReference type="PROSITE" id="PS51462"/>
    </source>
</evidence>
<dbReference type="GO" id="GO:0006753">
    <property type="term" value="P:nucleoside phosphate metabolic process"/>
    <property type="evidence" value="ECO:0007669"/>
    <property type="project" value="TreeGrafter"/>
</dbReference>
<name>A0A0G1BFM2_9BACT</name>
<dbReference type="PANTHER" id="PTHR11839">
    <property type="entry name" value="UDP/ADP-SUGAR PYROPHOSPHATASE"/>
    <property type="match status" value="1"/>
</dbReference>
<dbReference type="GO" id="GO:0019693">
    <property type="term" value="P:ribose phosphate metabolic process"/>
    <property type="evidence" value="ECO:0007669"/>
    <property type="project" value="TreeGrafter"/>
</dbReference>
<dbReference type="GO" id="GO:0016787">
    <property type="term" value="F:hydrolase activity"/>
    <property type="evidence" value="ECO:0007669"/>
    <property type="project" value="UniProtKB-KW"/>
</dbReference>